<feature type="binding site" evidence="1">
    <location>
        <position position="4"/>
    </location>
    <ligand>
        <name>Mg(2+)</name>
        <dbReference type="ChEBI" id="CHEBI:18420"/>
        <label>1</label>
        <note>catalytic</note>
    </ligand>
</feature>
<sequence length="81" mass="8897">MIGEESFSSIQVQASGSNYCFVVDPIDGTREFIEGRGDFTVNIALVADSFPIIGIIYAPCQRTTILRRRRAGLRVRSSLTG</sequence>
<dbReference type="SUPFAM" id="SSF56655">
    <property type="entry name" value="Carbohydrate phosphatase"/>
    <property type="match status" value="1"/>
</dbReference>
<evidence type="ECO:0000256" key="1">
    <source>
        <dbReference type="PIRSR" id="PIRSR600760-2"/>
    </source>
</evidence>
<dbReference type="InterPro" id="IPR050725">
    <property type="entry name" value="CysQ/Inositol_MonoPase"/>
</dbReference>
<protein>
    <submittedName>
        <fullName evidence="2">3'-phosphoadenosine 5'-phosphosulfate (PAPS) 3'-phosphatase</fullName>
    </submittedName>
</protein>
<dbReference type="AlphaFoldDB" id="A0A839UD51"/>
<dbReference type="PANTHER" id="PTHR43028:SF5">
    <property type="entry name" value="3'(2'),5'-BISPHOSPHATE NUCLEOTIDASE 1"/>
    <property type="match status" value="1"/>
</dbReference>
<dbReference type="EMBL" id="JACHXN010000009">
    <property type="protein sequence ID" value="MBB3146802.1"/>
    <property type="molecule type" value="Genomic_DNA"/>
</dbReference>
<keyword evidence="3" id="KW-1185">Reference proteome</keyword>
<dbReference type="InterPro" id="IPR000760">
    <property type="entry name" value="Inositol_monophosphatase-like"/>
</dbReference>
<organism evidence="2 3">
    <name type="scientific">Phyllobacterium trifolii</name>
    <dbReference type="NCBI Taxonomy" id="300193"/>
    <lineage>
        <taxon>Bacteria</taxon>
        <taxon>Pseudomonadati</taxon>
        <taxon>Pseudomonadota</taxon>
        <taxon>Alphaproteobacteria</taxon>
        <taxon>Hyphomicrobiales</taxon>
        <taxon>Phyllobacteriaceae</taxon>
        <taxon>Phyllobacterium</taxon>
    </lineage>
</organism>
<reference evidence="2 3" key="1">
    <citation type="submission" date="2020-08" db="EMBL/GenBank/DDBJ databases">
        <title>Genomic Encyclopedia of Type Strains, Phase III (KMG-III): the genomes of soil and plant-associated and newly described type strains.</title>
        <authorList>
            <person name="Whitman W."/>
        </authorList>
    </citation>
    <scope>NUCLEOTIDE SEQUENCE [LARGE SCALE GENOMIC DNA]</scope>
    <source>
        <strain evidence="2 3">CECT 7015</strain>
    </source>
</reference>
<feature type="binding site" evidence="1">
    <location>
        <position position="27"/>
    </location>
    <ligand>
        <name>Mg(2+)</name>
        <dbReference type="ChEBI" id="CHEBI:18420"/>
        <label>1</label>
        <note>catalytic</note>
    </ligand>
</feature>
<dbReference type="Proteomes" id="UP000554520">
    <property type="component" value="Unassembled WGS sequence"/>
</dbReference>
<dbReference type="GO" id="GO:0046872">
    <property type="term" value="F:metal ion binding"/>
    <property type="evidence" value="ECO:0007669"/>
    <property type="project" value="UniProtKB-KW"/>
</dbReference>
<comment type="cofactor">
    <cofactor evidence="1">
        <name>Mg(2+)</name>
        <dbReference type="ChEBI" id="CHEBI:18420"/>
    </cofactor>
</comment>
<evidence type="ECO:0000313" key="2">
    <source>
        <dbReference type="EMBL" id="MBB3146802.1"/>
    </source>
</evidence>
<name>A0A839UD51_9HYPH</name>
<comment type="caution">
    <text evidence="2">The sequence shown here is derived from an EMBL/GenBank/DDBJ whole genome shotgun (WGS) entry which is preliminary data.</text>
</comment>
<gene>
    <name evidence="2" type="ORF">FHS21_003218</name>
</gene>
<dbReference type="Pfam" id="PF00459">
    <property type="entry name" value="Inositol_P"/>
    <property type="match status" value="1"/>
</dbReference>
<accession>A0A839UD51</accession>
<dbReference type="Gene3D" id="3.30.540.10">
    <property type="entry name" value="Fructose-1,6-Bisphosphatase, subunit A, domain 1"/>
    <property type="match status" value="1"/>
</dbReference>
<keyword evidence="1" id="KW-0460">Magnesium</keyword>
<dbReference type="PANTHER" id="PTHR43028">
    <property type="entry name" value="3'(2'),5'-BISPHOSPHATE NUCLEOTIDASE 1"/>
    <property type="match status" value="1"/>
</dbReference>
<evidence type="ECO:0000313" key="3">
    <source>
        <dbReference type="Proteomes" id="UP000554520"/>
    </source>
</evidence>
<feature type="binding site" evidence="1">
    <location>
        <position position="24"/>
    </location>
    <ligand>
        <name>Mg(2+)</name>
        <dbReference type="ChEBI" id="CHEBI:18420"/>
        <label>1</label>
        <note>catalytic</note>
    </ligand>
</feature>
<feature type="binding site" evidence="1">
    <location>
        <position position="26"/>
    </location>
    <ligand>
        <name>Mg(2+)</name>
        <dbReference type="ChEBI" id="CHEBI:18420"/>
        <label>1</label>
        <note>catalytic</note>
    </ligand>
</feature>
<proteinExistence type="predicted"/>
<keyword evidence="1" id="KW-0479">Metal-binding</keyword>